<comment type="similarity">
    <text evidence="6">Belongs to the TVP38/TMEM64 family.</text>
</comment>
<proteinExistence type="inferred from homology"/>
<keyword evidence="3 6" id="KW-0812">Transmembrane</keyword>
<dbReference type="Pfam" id="PF09335">
    <property type="entry name" value="VTT_dom"/>
    <property type="match status" value="1"/>
</dbReference>
<feature type="transmembrane region" description="Helical" evidence="6">
    <location>
        <begin position="95"/>
        <end position="117"/>
    </location>
</feature>
<dbReference type="InterPro" id="IPR015414">
    <property type="entry name" value="TMEM64"/>
</dbReference>
<evidence type="ECO:0000313" key="9">
    <source>
        <dbReference type="Proteomes" id="UP000316095"/>
    </source>
</evidence>
<comment type="caution">
    <text evidence="8">The sequence shown here is derived from an EMBL/GenBank/DDBJ whole genome shotgun (WGS) entry which is preliminary data.</text>
</comment>
<evidence type="ECO:0000256" key="3">
    <source>
        <dbReference type="ARBA" id="ARBA00022692"/>
    </source>
</evidence>
<evidence type="ECO:0000313" key="8">
    <source>
        <dbReference type="EMBL" id="TWT64032.1"/>
    </source>
</evidence>
<protein>
    <recommendedName>
        <fullName evidence="6">TVP38/TMEM64 family membrane protein</fullName>
    </recommendedName>
</protein>
<evidence type="ECO:0000256" key="6">
    <source>
        <dbReference type="RuleBase" id="RU366058"/>
    </source>
</evidence>
<keyword evidence="2 6" id="KW-1003">Cell membrane</keyword>
<gene>
    <name evidence="8" type="primary">ydjZ_2</name>
    <name evidence="8" type="ORF">Pan54_47920</name>
</gene>
<feature type="transmembrane region" description="Helical" evidence="6">
    <location>
        <begin position="59"/>
        <end position="83"/>
    </location>
</feature>
<organism evidence="8 9">
    <name type="scientific">Rubinisphaera italica</name>
    <dbReference type="NCBI Taxonomy" id="2527969"/>
    <lineage>
        <taxon>Bacteria</taxon>
        <taxon>Pseudomonadati</taxon>
        <taxon>Planctomycetota</taxon>
        <taxon>Planctomycetia</taxon>
        <taxon>Planctomycetales</taxon>
        <taxon>Planctomycetaceae</taxon>
        <taxon>Rubinisphaera</taxon>
    </lineage>
</organism>
<feature type="transmembrane region" description="Helical" evidence="6">
    <location>
        <begin position="171"/>
        <end position="189"/>
    </location>
</feature>
<name>A0A5C5XQJ1_9PLAN</name>
<keyword evidence="4 6" id="KW-1133">Transmembrane helix</keyword>
<keyword evidence="5 6" id="KW-0472">Membrane</keyword>
<accession>A0A5C5XQJ1</accession>
<dbReference type="EMBL" id="SJPG01000001">
    <property type="protein sequence ID" value="TWT64032.1"/>
    <property type="molecule type" value="Genomic_DNA"/>
</dbReference>
<dbReference type="Proteomes" id="UP000316095">
    <property type="component" value="Unassembled WGS sequence"/>
</dbReference>
<sequence length="275" mass="30195">MAEKNRSSKSLWKKLGLITGIVIAAAVGYSQFGEALTLENLAAQEAELKAFQQKHPLMVYGVAFAIYVAVTGLSLPGATVLTLTCGWFFGLPRGFVLVSFASTTGATVAFLVSRYLLREPIQNRFGERLKTFNQSLEREGAFYLFMLRLIPAVPFFVINVVMGLTPIRARTFWWVSQLGMLPGTAVYVYAGASVPELATLAEQGVSGILSPQLMVAFVLLGVMPLLLRKLVRWIRPNSTLRIVQDDNDSIEIDRDTKCAASEVENTDSHQIQGTS</sequence>
<dbReference type="InterPro" id="IPR032816">
    <property type="entry name" value="VTT_dom"/>
</dbReference>
<evidence type="ECO:0000256" key="5">
    <source>
        <dbReference type="ARBA" id="ARBA00023136"/>
    </source>
</evidence>
<dbReference type="GO" id="GO:0005886">
    <property type="term" value="C:plasma membrane"/>
    <property type="evidence" value="ECO:0007669"/>
    <property type="project" value="UniProtKB-SubCell"/>
</dbReference>
<dbReference type="OrthoDB" id="9779114at2"/>
<dbReference type="PANTHER" id="PTHR12677:SF59">
    <property type="entry name" value="GOLGI APPARATUS MEMBRANE PROTEIN TVP38-RELATED"/>
    <property type="match status" value="1"/>
</dbReference>
<feature type="transmembrane region" description="Helical" evidence="6">
    <location>
        <begin position="209"/>
        <end position="227"/>
    </location>
</feature>
<feature type="domain" description="VTT" evidence="7">
    <location>
        <begin position="78"/>
        <end position="192"/>
    </location>
</feature>
<comment type="subcellular location">
    <subcellularLocation>
        <location evidence="1 6">Cell membrane</location>
        <topology evidence="1 6">Multi-pass membrane protein</topology>
    </subcellularLocation>
</comment>
<reference evidence="8 9" key="1">
    <citation type="submission" date="2019-02" db="EMBL/GenBank/DDBJ databases">
        <title>Deep-cultivation of Planctomycetes and their phenomic and genomic characterization uncovers novel biology.</title>
        <authorList>
            <person name="Wiegand S."/>
            <person name="Jogler M."/>
            <person name="Boedeker C."/>
            <person name="Pinto D."/>
            <person name="Vollmers J."/>
            <person name="Rivas-Marin E."/>
            <person name="Kohn T."/>
            <person name="Peeters S.H."/>
            <person name="Heuer A."/>
            <person name="Rast P."/>
            <person name="Oberbeckmann S."/>
            <person name="Bunk B."/>
            <person name="Jeske O."/>
            <person name="Meyerdierks A."/>
            <person name="Storesund J.E."/>
            <person name="Kallscheuer N."/>
            <person name="Luecker S."/>
            <person name="Lage O.M."/>
            <person name="Pohl T."/>
            <person name="Merkel B.J."/>
            <person name="Hornburger P."/>
            <person name="Mueller R.-W."/>
            <person name="Bruemmer F."/>
            <person name="Labrenz M."/>
            <person name="Spormann A.M."/>
            <person name="Op Den Camp H."/>
            <person name="Overmann J."/>
            <person name="Amann R."/>
            <person name="Jetten M.S.M."/>
            <person name="Mascher T."/>
            <person name="Medema M.H."/>
            <person name="Devos D.P."/>
            <person name="Kaster A.-K."/>
            <person name="Ovreas L."/>
            <person name="Rohde M."/>
            <person name="Galperin M.Y."/>
            <person name="Jogler C."/>
        </authorList>
    </citation>
    <scope>NUCLEOTIDE SEQUENCE [LARGE SCALE GENOMIC DNA]</scope>
    <source>
        <strain evidence="8 9">Pan54</strain>
    </source>
</reference>
<evidence type="ECO:0000259" key="7">
    <source>
        <dbReference type="Pfam" id="PF09335"/>
    </source>
</evidence>
<evidence type="ECO:0000256" key="2">
    <source>
        <dbReference type="ARBA" id="ARBA00022475"/>
    </source>
</evidence>
<feature type="transmembrane region" description="Helical" evidence="6">
    <location>
        <begin position="141"/>
        <end position="164"/>
    </location>
</feature>
<evidence type="ECO:0000256" key="4">
    <source>
        <dbReference type="ARBA" id="ARBA00022989"/>
    </source>
</evidence>
<keyword evidence="9" id="KW-1185">Reference proteome</keyword>
<evidence type="ECO:0000256" key="1">
    <source>
        <dbReference type="ARBA" id="ARBA00004651"/>
    </source>
</evidence>
<dbReference type="PANTHER" id="PTHR12677">
    <property type="entry name" value="GOLGI APPARATUS MEMBRANE PROTEIN TVP38-RELATED"/>
    <property type="match status" value="1"/>
</dbReference>
<dbReference type="AlphaFoldDB" id="A0A5C5XQJ1"/>